<sequence>MKGWILYKSTAAELKNDLYEINRFIKVADEKRIELRVVKPDQFDLIVTRDDRKSILLDGEIVPLPDFLLPRMGAGTTYFALAVIRHLERLGVCVINSSQSIDTVRDKLYSQQILAERGISYPNTMFAKNPVNISLVEKYLGFPLIVKALSGSMGKGIFLSENHDNFRDLMELIHITNPSANIILQEFIKSSLGRDLRVLVIGGRAVACMERIAPAGSFKSNYSRGGTVRKFDMTPEVEELATETARTFGLDIAGIDLLFDGDHFKVCEANSSPGFEGLEKCCGINVAGMIYDFIRKKVDER</sequence>
<dbReference type="PATRIC" id="fig|1434117.4.peg.2574"/>
<keyword evidence="9" id="KW-0464">Manganese</keyword>
<comment type="cofactor">
    <cofactor evidence="1">
        <name>Mn(2+)</name>
        <dbReference type="ChEBI" id="CHEBI:29035"/>
    </cofactor>
</comment>
<dbReference type="InterPro" id="IPR011761">
    <property type="entry name" value="ATP-grasp"/>
</dbReference>
<keyword evidence="3 12" id="KW-0436">Ligase</keyword>
<evidence type="ECO:0000256" key="6">
    <source>
        <dbReference type="ARBA" id="ARBA00022840"/>
    </source>
</evidence>
<dbReference type="AlphaFoldDB" id="A0A0E3PYK8"/>
<reference evidence="12 13" key="1">
    <citation type="submission" date="2014-07" db="EMBL/GenBank/DDBJ databases">
        <title>Methanogenic archaea and the global carbon cycle.</title>
        <authorList>
            <person name="Henriksen J.R."/>
            <person name="Luke J."/>
            <person name="Reinhart S."/>
            <person name="Benedict M.N."/>
            <person name="Youngblut N.D."/>
            <person name="Metcalf M.E."/>
            <person name="Whitaker R.J."/>
            <person name="Metcalf W.W."/>
        </authorList>
    </citation>
    <scope>NUCLEOTIDE SEQUENCE [LARGE SCALE GENOMIC DNA]</scope>
    <source>
        <strain evidence="12 13">WWM610</strain>
    </source>
</reference>
<dbReference type="Gene3D" id="3.30.470.20">
    <property type="entry name" value="ATP-grasp fold, B domain"/>
    <property type="match status" value="1"/>
</dbReference>
<evidence type="ECO:0000256" key="5">
    <source>
        <dbReference type="ARBA" id="ARBA00022741"/>
    </source>
</evidence>
<evidence type="ECO:0000256" key="8">
    <source>
        <dbReference type="ARBA" id="ARBA00022917"/>
    </source>
</evidence>
<dbReference type="PANTHER" id="PTHR21621">
    <property type="entry name" value="RIBOSOMAL PROTEIN S6 MODIFICATION PROTEIN"/>
    <property type="match status" value="1"/>
</dbReference>
<feature type="domain" description="ATP-grasp" evidence="11">
    <location>
        <begin position="111"/>
        <end position="295"/>
    </location>
</feature>
<keyword evidence="6 10" id="KW-0067">ATP-binding</keyword>
<evidence type="ECO:0000256" key="4">
    <source>
        <dbReference type="ARBA" id="ARBA00022723"/>
    </source>
</evidence>
<dbReference type="InterPro" id="IPR013651">
    <property type="entry name" value="ATP-grasp_RimK-type"/>
</dbReference>
<dbReference type="GO" id="GO:0046872">
    <property type="term" value="F:metal ion binding"/>
    <property type="evidence" value="ECO:0007669"/>
    <property type="project" value="UniProtKB-KW"/>
</dbReference>
<dbReference type="InterPro" id="IPR013815">
    <property type="entry name" value="ATP_grasp_subdomain_1"/>
</dbReference>
<dbReference type="InterPro" id="IPR004666">
    <property type="entry name" value="Rp_bS6_RimK/Lys_biosynth_LsyX"/>
</dbReference>
<dbReference type="NCBIfam" id="TIGR00768">
    <property type="entry name" value="rimK_fam"/>
    <property type="match status" value="1"/>
</dbReference>
<evidence type="ECO:0000256" key="1">
    <source>
        <dbReference type="ARBA" id="ARBA00001936"/>
    </source>
</evidence>
<dbReference type="FunFam" id="3.30.470.20:FF:000058">
    <property type="entry name" value="Alpha-aminoadipate--LysW ligase LysX protein"/>
    <property type="match status" value="1"/>
</dbReference>
<evidence type="ECO:0000256" key="10">
    <source>
        <dbReference type="PROSITE-ProRule" id="PRU00409"/>
    </source>
</evidence>
<dbReference type="GO" id="GO:0005524">
    <property type="term" value="F:ATP binding"/>
    <property type="evidence" value="ECO:0007669"/>
    <property type="project" value="UniProtKB-UniRule"/>
</dbReference>
<gene>
    <name evidence="12" type="ORF">MSMAW_2016</name>
</gene>
<dbReference type="Pfam" id="PF18030">
    <property type="entry name" value="Rimk_N"/>
    <property type="match status" value="1"/>
</dbReference>
<dbReference type="HOGENOM" id="CLU_054353_0_2_2"/>
<keyword evidence="4" id="KW-0479">Metal-binding</keyword>
<evidence type="ECO:0000256" key="7">
    <source>
        <dbReference type="ARBA" id="ARBA00022842"/>
    </source>
</evidence>
<dbReference type="GO" id="GO:0006412">
    <property type="term" value="P:translation"/>
    <property type="evidence" value="ECO:0007669"/>
    <property type="project" value="UniProtKB-KW"/>
</dbReference>
<evidence type="ECO:0000256" key="2">
    <source>
        <dbReference type="ARBA" id="ARBA00001946"/>
    </source>
</evidence>
<dbReference type="FunFam" id="3.40.50.20:FF:000042">
    <property type="entry name" value="RimK-related lysine biosynthesis protein"/>
    <property type="match status" value="1"/>
</dbReference>
<accession>A0A0E3PYK8</accession>
<dbReference type="GeneID" id="24851746"/>
<protein>
    <submittedName>
        <fullName evidence="12">Coenzyme gamma-F420-2:alpha-L-glutamate ligase</fullName>
    </submittedName>
</protein>
<dbReference type="Gene3D" id="3.30.1490.20">
    <property type="entry name" value="ATP-grasp fold, A domain"/>
    <property type="match status" value="1"/>
</dbReference>
<dbReference type="Pfam" id="PF08443">
    <property type="entry name" value="RimK"/>
    <property type="match status" value="1"/>
</dbReference>
<dbReference type="PROSITE" id="PS50975">
    <property type="entry name" value="ATP_GRASP"/>
    <property type="match status" value="1"/>
</dbReference>
<evidence type="ECO:0000313" key="13">
    <source>
        <dbReference type="Proteomes" id="UP000033058"/>
    </source>
</evidence>
<keyword evidence="7" id="KW-0460">Magnesium</keyword>
<dbReference type="Gene3D" id="3.40.50.20">
    <property type="match status" value="1"/>
</dbReference>
<evidence type="ECO:0000256" key="3">
    <source>
        <dbReference type="ARBA" id="ARBA00022598"/>
    </source>
</evidence>
<comment type="cofactor">
    <cofactor evidence="2">
        <name>Mg(2+)</name>
        <dbReference type="ChEBI" id="CHEBI:18420"/>
    </cofactor>
</comment>
<dbReference type="RefSeq" id="WP_011034271.1">
    <property type="nucleotide sequence ID" value="NZ_CP009509.1"/>
</dbReference>
<proteinExistence type="predicted"/>
<dbReference type="SUPFAM" id="SSF56059">
    <property type="entry name" value="Glutathione synthetase ATP-binding domain-like"/>
    <property type="match status" value="1"/>
</dbReference>
<dbReference type="GO" id="GO:0005737">
    <property type="term" value="C:cytoplasm"/>
    <property type="evidence" value="ECO:0007669"/>
    <property type="project" value="TreeGrafter"/>
</dbReference>
<keyword evidence="5 10" id="KW-0547">Nucleotide-binding</keyword>
<evidence type="ECO:0000256" key="9">
    <source>
        <dbReference type="ARBA" id="ARBA00023211"/>
    </source>
</evidence>
<evidence type="ECO:0000313" key="12">
    <source>
        <dbReference type="EMBL" id="AKB41007.1"/>
    </source>
</evidence>
<evidence type="ECO:0000259" key="11">
    <source>
        <dbReference type="PROSITE" id="PS50975"/>
    </source>
</evidence>
<name>A0A0E3PYK8_METMZ</name>
<keyword evidence="8" id="KW-0648">Protein biosynthesis</keyword>
<dbReference type="GO" id="GO:0043774">
    <property type="term" value="F:coenzyme F420-2 alpha-glutamyl ligase activity"/>
    <property type="evidence" value="ECO:0007669"/>
    <property type="project" value="TreeGrafter"/>
</dbReference>
<dbReference type="EMBL" id="CP009509">
    <property type="protein sequence ID" value="AKB41007.1"/>
    <property type="molecule type" value="Genomic_DNA"/>
</dbReference>
<dbReference type="Proteomes" id="UP000033058">
    <property type="component" value="Chromosome"/>
</dbReference>
<organism evidence="12 13">
    <name type="scientific">Methanosarcina mazei WWM610</name>
    <dbReference type="NCBI Taxonomy" id="1434117"/>
    <lineage>
        <taxon>Archaea</taxon>
        <taxon>Methanobacteriati</taxon>
        <taxon>Methanobacteriota</taxon>
        <taxon>Stenosarchaea group</taxon>
        <taxon>Methanomicrobia</taxon>
        <taxon>Methanosarcinales</taxon>
        <taxon>Methanosarcinaceae</taxon>
        <taxon>Methanosarcina</taxon>
    </lineage>
</organism>
<dbReference type="InterPro" id="IPR041107">
    <property type="entry name" value="Rimk_N"/>
</dbReference>
<dbReference type="PANTHER" id="PTHR21621:SF2">
    <property type="entry name" value="COENZYME GAMMA-F420-2:ALPHA-L-GLUTAMATE LIGASE"/>
    <property type="match status" value="1"/>
</dbReference>